<keyword evidence="3" id="KW-1185">Reference proteome</keyword>
<comment type="caution">
    <text evidence="2">The sequence shown here is derived from an EMBL/GenBank/DDBJ whole genome shotgun (WGS) entry which is preliminary data.</text>
</comment>
<sequence length="138" mass="15025">MKNLLMIFLLWLPVAAWSQGAIEVVVTDIREAKGEIRVGLFNNENSFLKEAIDGKVVKAEKEGVTVVFENLPAGDYAVSVIHDENGNGELDSNVVGIPKEGFAFGNNAMGAFGPPSFEKAKVVVKKGSVRQELKLKYM</sequence>
<dbReference type="RefSeq" id="WP_254090924.1">
    <property type="nucleotide sequence ID" value="NZ_JAHESC010000019.1"/>
</dbReference>
<name>A0AAP2D941_9BACT</name>
<dbReference type="InterPro" id="IPR018673">
    <property type="entry name" value="DUF2141"/>
</dbReference>
<keyword evidence="1" id="KW-0732">Signal</keyword>
<gene>
    <name evidence="2" type="ORF">KK078_14070</name>
</gene>
<proteinExistence type="predicted"/>
<evidence type="ECO:0000313" key="3">
    <source>
        <dbReference type="Proteomes" id="UP001319180"/>
    </source>
</evidence>
<reference evidence="2 3" key="1">
    <citation type="submission" date="2021-05" db="EMBL/GenBank/DDBJ databases">
        <title>A Polyphasic approach of four new species of the genus Ohtaekwangia: Ohtaekwangia histidinii sp. nov., Ohtaekwangia cretensis sp. nov., Ohtaekwangia indiensis sp. nov., Ohtaekwangia reichenbachii sp. nov. from diverse environment.</title>
        <authorList>
            <person name="Octaviana S."/>
        </authorList>
    </citation>
    <scope>NUCLEOTIDE SEQUENCE [LARGE SCALE GENOMIC DNA]</scope>
    <source>
        <strain evidence="2 3">PWU37</strain>
    </source>
</reference>
<protein>
    <submittedName>
        <fullName evidence="2">DUF2141 domain-containing protein</fullName>
    </submittedName>
</protein>
<dbReference type="EMBL" id="JAHESC010000019">
    <property type="protein sequence ID" value="MBT1687693.1"/>
    <property type="molecule type" value="Genomic_DNA"/>
</dbReference>
<dbReference type="Pfam" id="PF09912">
    <property type="entry name" value="DUF2141"/>
    <property type="match status" value="1"/>
</dbReference>
<organism evidence="2 3">
    <name type="scientific">Dawidia soli</name>
    <dbReference type="NCBI Taxonomy" id="2782352"/>
    <lineage>
        <taxon>Bacteria</taxon>
        <taxon>Pseudomonadati</taxon>
        <taxon>Bacteroidota</taxon>
        <taxon>Cytophagia</taxon>
        <taxon>Cytophagales</taxon>
        <taxon>Chryseotaleaceae</taxon>
        <taxon>Dawidia</taxon>
    </lineage>
</organism>
<dbReference type="AlphaFoldDB" id="A0AAP2D941"/>
<evidence type="ECO:0000313" key="2">
    <source>
        <dbReference type="EMBL" id="MBT1687693.1"/>
    </source>
</evidence>
<feature type="signal peptide" evidence="1">
    <location>
        <begin position="1"/>
        <end position="18"/>
    </location>
</feature>
<dbReference type="Proteomes" id="UP001319180">
    <property type="component" value="Unassembled WGS sequence"/>
</dbReference>
<evidence type="ECO:0000256" key="1">
    <source>
        <dbReference type="SAM" id="SignalP"/>
    </source>
</evidence>
<accession>A0AAP2D941</accession>
<feature type="chain" id="PRO_5042842964" evidence="1">
    <location>
        <begin position="19"/>
        <end position="138"/>
    </location>
</feature>